<accession>A0AAE3FUR4</accession>
<proteinExistence type="predicted"/>
<reference evidence="2" key="1">
    <citation type="journal article" date="2022" name="Syst. Appl. Microbiol.">
        <title>Natronocalculus amylovorans gen. nov., sp. nov., and Natranaeroarchaeum aerophilus sp. nov., dominant culturable amylolytic natronoarchaea from hypersaline soda lakes in southwestern Siberia.</title>
        <authorList>
            <person name="Sorokin D.Y."/>
            <person name="Elcheninov A.G."/>
            <person name="Khizhniak T.V."/>
            <person name="Koenen M."/>
            <person name="Bale N.J."/>
            <person name="Damste J.S.S."/>
            <person name="Kublanov I.V."/>
        </authorList>
    </citation>
    <scope>NUCLEOTIDE SEQUENCE</scope>
    <source>
        <strain evidence="2">AArc-St2</strain>
    </source>
</reference>
<comment type="caution">
    <text evidence="2">The sequence shown here is derived from an EMBL/GenBank/DDBJ whole genome shotgun (WGS) entry which is preliminary data.</text>
</comment>
<dbReference type="Pfam" id="PF19146">
    <property type="entry name" value="DUF5828"/>
    <property type="match status" value="1"/>
</dbReference>
<name>A0AAE3FUR4_9EURY</name>
<dbReference type="EMBL" id="JAKRVX010000001">
    <property type="protein sequence ID" value="MCL9815977.1"/>
    <property type="molecule type" value="Genomic_DNA"/>
</dbReference>
<organism evidence="2 3">
    <name type="scientific">Natronocalculus amylovorans</name>
    <dbReference type="NCBI Taxonomy" id="2917812"/>
    <lineage>
        <taxon>Archaea</taxon>
        <taxon>Methanobacteriati</taxon>
        <taxon>Methanobacteriota</taxon>
        <taxon>Stenosarchaea group</taxon>
        <taxon>Halobacteria</taxon>
        <taxon>Halobacteriales</taxon>
        <taxon>Haloferacaceae</taxon>
        <taxon>Natronocalculus</taxon>
    </lineage>
</organism>
<evidence type="ECO:0000313" key="2">
    <source>
        <dbReference type="EMBL" id="MCL9815977.1"/>
    </source>
</evidence>
<gene>
    <name evidence="2" type="ORF">AArcSt2_03380</name>
</gene>
<dbReference type="AlphaFoldDB" id="A0AAE3FUR4"/>
<feature type="region of interest" description="Disordered" evidence="1">
    <location>
        <begin position="205"/>
        <end position="233"/>
    </location>
</feature>
<reference evidence="2" key="2">
    <citation type="submission" date="2022-02" db="EMBL/GenBank/DDBJ databases">
        <authorList>
            <person name="Elcheninov A.G."/>
            <person name="Sorokin D.Y."/>
            <person name="Kublanov I.V."/>
        </authorList>
    </citation>
    <scope>NUCLEOTIDE SEQUENCE</scope>
    <source>
        <strain evidence="2">AArc-St2</strain>
    </source>
</reference>
<feature type="compositionally biased region" description="Basic and acidic residues" evidence="1">
    <location>
        <begin position="70"/>
        <end position="82"/>
    </location>
</feature>
<dbReference type="Proteomes" id="UP001203207">
    <property type="component" value="Unassembled WGS sequence"/>
</dbReference>
<protein>
    <submittedName>
        <fullName evidence="2">DUF5828 family protein</fullName>
    </submittedName>
</protein>
<sequence length="233" mass="26423">MEESIAGFKERGSWGDVVEHGERVTQALRELGIESDAFAEWEEWRPKPHERLNKDVNKKTAKQASVNEGEGEKKGKNVGDDLKTAGEKLTESYEKVENGDNDGALKRWEETIDYVARAADSASRKAIRKVENTVYQNVMTQLAPYYFDNELVSANIQKTNRGPTSDEQYFIFEVNINDDTLKTQVSELLGEYESSIDRWHVTTEKETANVEAAEGVEPPIEPEQDDQSKFTIN</sequence>
<evidence type="ECO:0000313" key="3">
    <source>
        <dbReference type="Proteomes" id="UP001203207"/>
    </source>
</evidence>
<feature type="compositionally biased region" description="Basic and acidic residues" evidence="1">
    <location>
        <begin position="46"/>
        <end position="58"/>
    </location>
</feature>
<evidence type="ECO:0000256" key="1">
    <source>
        <dbReference type="SAM" id="MobiDB-lite"/>
    </source>
</evidence>
<keyword evidence="3" id="KW-1185">Reference proteome</keyword>
<dbReference type="RefSeq" id="WP_174652508.1">
    <property type="nucleotide sequence ID" value="NZ_JAKRVX010000001.1"/>
</dbReference>
<feature type="region of interest" description="Disordered" evidence="1">
    <location>
        <begin position="46"/>
        <end position="82"/>
    </location>
</feature>
<dbReference type="InterPro" id="IPR043868">
    <property type="entry name" value="DUF5828"/>
</dbReference>